<keyword evidence="8 19" id="KW-0863">Zinc-finger</keyword>
<feature type="compositionally biased region" description="Low complexity" evidence="20">
    <location>
        <begin position="19"/>
        <end position="33"/>
    </location>
</feature>
<dbReference type="InterPro" id="IPR019786">
    <property type="entry name" value="Zinc_finger_PHD-type_CS"/>
</dbReference>
<evidence type="ECO:0000256" key="6">
    <source>
        <dbReference type="ARBA" id="ARBA00015153"/>
    </source>
</evidence>
<dbReference type="AlphaFoldDB" id="A0A5C5G124"/>
<feature type="region of interest" description="Disordered" evidence="20">
    <location>
        <begin position="845"/>
        <end position="885"/>
    </location>
</feature>
<evidence type="ECO:0000313" key="23">
    <source>
        <dbReference type="EMBL" id="TNY22189.1"/>
    </source>
</evidence>
<evidence type="ECO:0000256" key="15">
    <source>
        <dbReference type="ARBA" id="ARBA00023163"/>
    </source>
</evidence>
<evidence type="ECO:0000256" key="20">
    <source>
        <dbReference type="SAM" id="MobiDB-lite"/>
    </source>
</evidence>
<keyword evidence="24" id="KW-1185">Reference proteome</keyword>
<keyword evidence="10" id="KW-0156">Chromatin regulator</keyword>
<dbReference type="Gene3D" id="3.30.40.10">
    <property type="entry name" value="Zinc/RING finger domain, C3HC4 (zinc finger)"/>
    <property type="match status" value="1"/>
</dbReference>
<feature type="compositionally biased region" description="Low complexity" evidence="20">
    <location>
        <begin position="944"/>
        <end position="955"/>
    </location>
</feature>
<dbReference type="EC" id="1.14.11.27" evidence="5"/>
<evidence type="ECO:0000256" key="11">
    <source>
        <dbReference type="ARBA" id="ARBA00022964"/>
    </source>
</evidence>
<keyword evidence="13" id="KW-0408">Iron</keyword>
<gene>
    <name evidence="23" type="ORF">DMC30DRAFT_392859</name>
</gene>
<keyword evidence="14" id="KW-0805">Transcription regulation</keyword>
<evidence type="ECO:0000256" key="10">
    <source>
        <dbReference type="ARBA" id="ARBA00022853"/>
    </source>
</evidence>
<dbReference type="SUPFAM" id="SSF51197">
    <property type="entry name" value="Clavaminate synthase-like"/>
    <property type="match status" value="1"/>
</dbReference>
<keyword evidence="11" id="KW-0223">Dioxygenase</keyword>
<protein>
    <recommendedName>
        <fullName evidence="6">JmjC domain-containing histone demethylation protein 1</fullName>
        <ecNumber evidence="5">1.14.11.27</ecNumber>
    </recommendedName>
    <alternativeName>
        <fullName evidence="17">[Histone-H3]-lysine-36 demethylase 1</fullName>
    </alternativeName>
</protein>
<dbReference type="SMART" id="SM00558">
    <property type="entry name" value="JmjC"/>
    <property type="match status" value="1"/>
</dbReference>
<dbReference type="PROSITE" id="PS51184">
    <property type="entry name" value="JMJC"/>
    <property type="match status" value="1"/>
</dbReference>
<feature type="compositionally biased region" description="Polar residues" evidence="20">
    <location>
        <begin position="204"/>
        <end position="213"/>
    </location>
</feature>
<dbReference type="PROSITE" id="PS50016">
    <property type="entry name" value="ZF_PHD_2"/>
    <property type="match status" value="1"/>
</dbReference>
<dbReference type="GO" id="GO:0008270">
    <property type="term" value="F:zinc ion binding"/>
    <property type="evidence" value="ECO:0007669"/>
    <property type="project" value="UniProtKB-KW"/>
</dbReference>
<feature type="region of interest" description="Disordered" evidence="20">
    <location>
        <begin position="204"/>
        <end position="256"/>
    </location>
</feature>
<dbReference type="Pfam" id="PF02373">
    <property type="entry name" value="JmjC"/>
    <property type="match status" value="1"/>
</dbReference>
<comment type="caution">
    <text evidence="23">The sequence shown here is derived from an EMBL/GenBank/DDBJ whole genome shotgun (WGS) entry which is preliminary data.</text>
</comment>
<evidence type="ECO:0000259" key="22">
    <source>
        <dbReference type="PROSITE" id="PS51184"/>
    </source>
</evidence>
<feature type="domain" description="JmjC" evidence="22">
    <location>
        <begin position="398"/>
        <end position="557"/>
    </location>
</feature>
<evidence type="ECO:0000256" key="13">
    <source>
        <dbReference type="ARBA" id="ARBA00023004"/>
    </source>
</evidence>
<keyword evidence="9" id="KW-0862">Zinc</keyword>
<dbReference type="InterPro" id="IPR001965">
    <property type="entry name" value="Znf_PHD"/>
</dbReference>
<evidence type="ECO:0000256" key="14">
    <source>
        <dbReference type="ARBA" id="ARBA00023015"/>
    </source>
</evidence>
<evidence type="ECO:0000256" key="2">
    <source>
        <dbReference type="ARBA" id="ARBA00003909"/>
    </source>
</evidence>
<dbReference type="EMBL" id="SOZI01000029">
    <property type="protein sequence ID" value="TNY22189.1"/>
    <property type="molecule type" value="Genomic_DNA"/>
</dbReference>
<dbReference type="OrthoDB" id="5876800at2759"/>
<feature type="compositionally biased region" description="Low complexity" evidence="20">
    <location>
        <begin position="97"/>
        <end position="109"/>
    </location>
</feature>
<dbReference type="CDD" id="cd15522">
    <property type="entry name" value="PHD_TAF3"/>
    <property type="match status" value="1"/>
</dbReference>
<feature type="compositionally biased region" description="Polar residues" evidence="20">
    <location>
        <begin position="64"/>
        <end position="78"/>
    </location>
</feature>
<comment type="similarity">
    <text evidence="4">Belongs to the JHDM1 histone demethylase family.</text>
</comment>
<evidence type="ECO:0000259" key="21">
    <source>
        <dbReference type="PROSITE" id="PS50016"/>
    </source>
</evidence>
<comment type="function">
    <text evidence="2">Histone demethylase that specifically demethylates 'Lys-36' of histone H3, thereby playing a central role in histone code.</text>
</comment>
<feature type="compositionally biased region" description="Pro residues" evidence="20">
    <location>
        <begin position="221"/>
        <end position="234"/>
    </location>
</feature>
<dbReference type="InterPro" id="IPR011011">
    <property type="entry name" value="Znf_FYVE_PHD"/>
</dbReference>
<evidence type="ECO:0000256" key="19">
    <source>
        <dbReference type="PROSITE-ProRule" id="PRU00146"/>
    </source>
</evidence>
<dbReference type="GO" id="GO:0005634">
    <property type="term" value="C:nucleus"/>
    <property type="evidence" value="ECO:0007669"/>
    <property type="project" value="UniProtKB-SubCell"/>
</dbReference>
<feature type="compositionally biased region" description="Polar residues" evidence="20">
    <location>
        <begin position="47"/>
        <end position="56"/>
    </location>
</feature>
<dbReference type="PROSITE" id="PS01359">
    <property type="entry name" value="ZF_PHD_1"/>
    <property type="match status" value="1"/>
</dbReference>
<evidence type="ECO:0000256" key="9">
    <source>
        <dbReference type="ARBA" id="ARBA00022833"/>
    </source>
</evidence>
<proteinExistence type="inferred from homology"/>
<reference evidence="23 24" key="1">
    <citation type="submission" date="2019-03" db="EMBL/GenBank/DDBJ databases">
        <title>Rhodosporidium diobovatum UCD-FST 08-225 genome sequencing, assembly, and annotation.</title>
        <authorList>
            <person name="Fakankun I.U."/>
            <person name="Fristensky B."/>
            <person name="Levin D.B."/>
        </authorList>
    </citation>
    <scope>NUCLEOTIDE SEQUENCE [LARGE SCALE GENOMIC DNA]</scope>
    <source>
        <strain evidence="23 24">UCD-FST 08-225</strain>
    </source>
</reference>
<dbReference type="InterPro" id="IPR019787">
    <property type="entry name" value="Znf_PHD-finger"/>
</dbReference>
<evidence type="ECO:0000256" key="5">
    <source>
        <dbReference type="ARBA" id="ARBA00013246"/>
    </source>
</evidence>
<dbReference type="PANTHER" id="PTHR23123">
    <property type="entry name" value="PHD/F-BOX CONTAINING PROTEIN"/>
    <property type="match status" value="1"/>
</dbReference>
<dbReference type="Proteomes" id="UP000311382">
    <property type="component" value="Unassembled WGS sequence"/>
</dbReference>
<organism evidence="23 24">
    <name type="scientific">Rhodotorula diobovata</name>
    <dbReference type="NCBI Taxonomy" id="5288"/>
    <lineage>
        <taxon>Eukaryota</taxon>
        <taxon>Fungi</taxon>
        <taxon>Dikarya</taxon>
        <taxon>Basidiomycota</taxon>
        <taxon>Pucciniomycotina</taxon>
        <taxon>Microbotryomycetes</taxon>
        <taxon>Sporidiobolales</taxon>
        <taxon>Sporidiobolaceae</taxon>
        <taxon>Rhodotorula</taxon>
    </lineage>
</organism>
<dbReference type="STRING" id="5288.A0A5C5G124"/>
<evidence type="ECO:0000256" key="17">
    <source>
        <dbReference type="ARBA" id="ARBA00031083"/>
    </source>
</evidence>
<evidence type="ECO:0000256" key="16">
    <source>
        <dbReference type="ARBA" id="ARBA00023242"/>
    </source>
</evidence>
<keyword evidence="7" id="KW-0479">Metal-binding</keyword>
<evidence type="ECO:0000256" key="7">
    <source>
        <dbReference type="ARBA" id="ARBA00022723"/>
    </source>
</evidence>
<evidence type="ECO:0000256" key="1">
    <source>
        <dbReference type="ARBA" id="ARBA00001954"/>
    </source>
</evidence>
<evidence type="ECO:0000256" key="3">
    <source>
        <dbReference type="ARBA" id="ARBA00004123"/>
    </source>
</evidence>
<keyword evidence="16" id="KW-0539">Nucleus</keyword>
<keyword evidence="12" id="KW-0560">Oxidoreductase</keyword>
<feature type="region of interest" description="Disordered" evidence="20">
    <location>
        <begin position="932"/>
        <end position="955"/>
    </location>
</feature>
<accession>A0A5C5G124</accession>
<feature type="domain" description="PHD-type" evidence="21">
    <location>
        <begin position="133"/>
        <end position="187"/>
    </location>
</feature>
<dbReference type="Pfam" id="PF00628">
    <property type="entry name" value="PHD"/>
    <property type="match status" value="1"/>
</dbReference>
<feature type="compositionally biased region" description="Low complexity" evidence="20">
    <location>
        <begin position="845"/>
        <end position="860"/>
    </location>
</feature>
<evidence type="ECO:0000256" key="12">
    <source>
        <dbReference type="ARBA" id="ARBA00023002"/>
    </source>
</evidence>
<dbReference type="InterPro" id="IPR050690">
    <property type="entry name" value="JHDM1_Histone_Demethylase"/>
</dbReference>
<comment type="cofactor">
    <cofactor evidence="1">
        <name>Fe(2+)</name>
        <dbReference type="ChEBI" id="CHEBI:29033"/>
    </cofactor>
</comment>
<dbReference type="GO" id="GO:0140680">
    <property type="term" value="F:histone H3K36me/H3K36me2 demethylase activity"/>
    <property type="evidence" value="ECO:0007669"/>
    <property type="project" value="UniProtKB-EC"/>
</dbReference>
<evidence type="ECO:0000313" key="24">
    <source>
        <dbReference type="Proteomes" id="UP000311382"/>
    </source>
</evidence>
<dbReference type="InterPro" id="IPR041070">
    <property type="entry name" value="JHD"/>
</dbReference>
<feature type="compositionally biased region" description="Polar residues" evidence="20">
    <location>
        <begin position="1"/>
        <end position="17"/>
    </location>
</feature>
<dbReference type="SUPFAM" id="SSF57903">
    <property type="entry name" value="FYVE/PHD zinc finger"/>
    <property type="match status" value="1"/>
</dbReference>
<evidence type="ECO:0000256" key="4">
    <source>
        <dbReference type="ARBA" id="ARBA00008037"/>
    </source>
</evidence>
<dbReference type="Pfam" id="PF17811">
    <property type="entry name" value="JHD"/>
    <property type="match status" value="1"/>
</dbReference>
<keyword evidence="15" id="KW-0804">Transcription</keyword>
<evidence type="ECO:0000256" key="18">
    <source>
        <dbReference type="ARBA" id="ARBA00047915"/>
    </source>
</evidence>
<dbReference type="InterPro" id="IPR003347">
    <property type="entry name" value="JmjC_dom"/>
</dbReference>
<feature type="region of interest" description="Disordered" evidence="20">
    <location>
        <begin position="1"/>
        <end position="147"/>
    </location>
</feature>
<dbReference type="Gene3D" id="2.60.120.650">
    <property type="entry name" value="Cupin"/>
    <property type="match status" value="1"/>
</dbReference>
<comment type="catalytic activity">
    <reaction evidence="18">
        <text>N(6),N(6)-dimethyl-L-lysyl(36)-[histone H3] + 2 2-oxoglutarate + 2 O2 = L-lysyl(36)-[histone H3] + 2 formaldehyde + 2 succinate + 2 CO2</text>
        <dbReference type="Rhea" id="RHEA:42032"/>
        <dbReference type="Rhea" id="RHEA-COMP:9785"/>
        <dbReference type="Rhea" id="RHEA-COMP:9787"/>
        <dbReference type="ChEBI" id="CHEBI:15379"/>
        <dbReference type="ChEBI" id="CHEBI:16526"/>
        <dbReference type="ChEBI" id="CHEBI:16810"/>
        <dbReference type="ChEBI" id="CHEBI:16842"/>
        <dbReference type="ChEBI" id="CHEBI:29969"/>
        <dbReference type="ChEBI" id="CHEBI:30031"/>
        <dbReference type="ChEBI" id="CHEBI:61976"/>
        <dbReference type="EC" id="1.14.11.27"/>
    </reaction>
</comment>
<evidence type="ECO:0000256" key="8">
    <source>
        <dbReference type="ARBA" id="ARBA00022771"/>
    </source>
</evidence>
<dbReference type="InterPro" id="IPR013083">
    <property type="entry name" value="Znf_RING/FYVE/PHD"/>
</dbReference>
<comment type="subcellular location">
    <subcellularLocation>
        <location evidence="3">Nucleus</location>
    </subcellularLocation>
</comment>
<dbReference type="SMART" id="SM00249">
    <property type="entry name" value="PHD"/>
    <property type="match status" value="1"/>
</dbReference>
<sequence>MAASTAAPSTGRSTNPGKRTATASSPRSSANPAQTGAAARSRRSAQDKSPLSQTTALPARGAKPQSTKGKAPVSTTRDLPTPAPEQQPKGKLTDSQPAVAATKPKNAPAKPRRKSLQKGEPAAVPIKADEEDDGRCPACSSLSKGDDGTWVECDECEKWYHWSCVASTSSESPDNIDKWYCSSCVAASASSSTPLRTTYKLSPLSSLNSSRAASPTAPSEPSLPPKAAAPPPPSSATATATAPPPVNPNLRKSSRSTRAQNIDYANLDAHLPASVDRWIKTIAAREASGQIVDGFAGDGAFRRFEDGNELSAEGDEWVYGDKGMTEPFVVTKPEGLGLEMPERLTVKQVAELVGPKTPLEVIDCASQSSLANWTLGQWADYYEDPNRDKVRNVISLEVSDSRLGEMVTAPELVRKLDWVDTVWPADMKVPGQYPRVQKYCLMSVSRCWTDWHVDFAGSSVFYHVLRGGKTFFFIRPTQANLQAYEQWSGSSERQEQTWLGDMCDQVYRMDLEEGNTAFIPTGWIHAVYTPADSLVIGGNFLHSLNIPTQLRVYNIELATKVPRKFRYPHFVKLLWLVGKHYYERLSQHPADQPLPLSLRAPRVLDGLQELSSFLIEQTTRLAKGAQVSGERRRLARENIPAKKIPDPVWLSRELRKVVLKARGEPLDAECFLPHVAYVDEPALEAAATAGTKRKADSPFEMDANAALAALSRANKIRRPSAPASAPTLPGAGSFPAFPPPVAPAGGDGEIIGRQNLPVQTVTRTEERLDPRGAMPDAAVHAEVRESRSTQSVVRRWERDPLDPSGAGGPVVETRTVITIIERVRFPTAAQAALKAQQRMDQPYAYPSVQQQPPQQQAGVGPPAPQSVTALPGAPNQHVGTTNPEPYQPYGWPYQYQLASQGQGASVQRPPSANGLPVLPTPPGLATVTGAVPPQQTQYPPPPALAAAPASALAGQGQAQGLYAPPLPLQGTYGA</sequence>
<name>A0A5C5G124_9BASI</name>